<feature type="compositionally biased region" description="Polar residues" evidence="1">
    <location>
        <begin position="271"/>
        <end position="290"/>
    </location>
</feature>
<protein>
    <submittedName>
        <fullName evidence="2">Uncharacterized protein</fullName>
    </submittedName>
</protein>
<accession>A0A2N1JGK1</accession>
<dbReference type="PANTHER" id="PTHR32428">
    <property type="entry name" value="TARGET OF RAPAMYCIN COMPLEX 2 SUBUNIT BIT61-RELATED"/>
    <property type="match status" value="1"/>
</dbReference>
<dbReference type="GO" id="GO:0031932">
    <property type="term" value="C:TORC2 complex"/>
    <property type="evidence" value="ECO:0007669"/>
    <property type="project" value="TreeGrafter"/>
</dbReference>
<dbReference type="Proteomes" id="UP000232875">
    <property type="component" value="Unassembled WGS sequence"/>
</dbReference>
<proteinExistence type="predicted"/>
<dbReference type="EMBL" id="KZ454987">
    <property type="protein sequence ID" value="PKI85673.1"/>
    <property type="molecule type" value="Genomic_DNA"/>
</dbReference>
<evidence type="ECO:0000313" key="3">
    <source>
        <dbReference type="Proteomes" id="UP000232875"/>
    </source>
</evidence>
<dbReference type="GO" id="GO:0038203">
    <property type="term" value="P:TORC2 signaling"/>
    <property type="evidence" value="ECO:0007669"/>
    <property type="project" value="TreeGrafter"/>
</dbReference>
<organism evidence="2 3">
    <name type="scientific">Malassezia vespertilionis</name>
    <dbReference type="NCBI Taxonomy" id="2020962"/>
    <lineage>
        <taxon>Eukaryota</taxon>
        <taxon>Fungi</taxon>
        <taxon>Dikarya</taxon>
        <taxon>Basidiomycota</taxon>
        <taxon>Ustilaginomycotina</taxon>
        <taxon>Malasseziomycetes</taxon>
        <taxon>Malasseziales</taxon>
        <taxon>Malasseziaceae</taxon>
        <taxon>Malassezia</taxon>
    </lineage>
</organism>
<dbReference type="STRING" id="2020962.A0A2N1JGK1"/>
<dbReference type="PANTHER" id="PTHR32428:SF2">
    <property type="entry name" value="TARGET OF RAPAMYCIN COMPLEX 2 SUBUNIT BIT61-RELATED"/>
    <property type="match status" value="1"/>
</dbReference>
<dbReference type="Pfam" id="PF08539">
    <property type="entry name" value="HbrB"/>
    <property type="match status" value="1"/>
</dbReference>
<dbReference type="AlphaFoldDB" id="A0A2N1JGK1"/>
<evidence type="ECO:0000313" key="2">
    <source>
        <dbReference type="EMBL" id="PKI85673.1"/>
    </source>
</evidence>
<gene>
    <name evidence="2" type="ORF">MVES_000701</name>
</gene>
<dbReference type="OrthoDB" id="2290221at2759"/>
<evidence type="ECO:0000256" key="1">
    <source>
        <dbReference type="SAM" id="MobiDB-lite"/>
    </source>
</evidence>
<dbReference type="InterPro" id="IPR013745">
    <property type="entry name" value="Bit61/PRR5"/>
</dbReference>
<reference evidence="2 3" key="1">
    <citation type="submission" date="2017-10" db="EMBL/GenBank/DDBJ databases">
        <title>A novel species of cold-tolerant Malassezia isolated from bats.</title>
        <authorList>
            <person name="Lorch J.M."/>
            <person name="Palmer J.M."/>
            <person name="Vanderwolf K.J."/>
            <person name="Schmidt K.Z."/>
            <person name="Verant M.L."/>
            <person name="Weller T.J."/>
            <person name="Blehert D.S."/>
        </authorList>
    </citation>
    <scope>NUCLEOTIDE SEQUENCE [LARGE SCALE GENOMIC DNA]</scope>
    <source>
        <strain evidence="2 3">NWHC:44797-103</strain>
    </source>
</reference>
<keyword evidence="3" id="KW-1185">Reference proteome</keyword>
<name>A0A2N1JGK1_9BASI</name>
<feature type="region of interest" description="Disordered" evidence="1">
    <location>
        <begin position="263"/>
        <end position="293"/>
    </location>
</feature>
<sequence length="693" mass="75134">MGGFANVVDEAHFAFVSELLDEVSIEYVGKPAENVLLHQWKAVMRECSDLDVHAAASIDAFVVPWIERGSASHIAVVASASVVDKITHSLLLLRSAPLSIVCDMQQRRARSVTLAAGPVLQLMVKKAGLQGTQALYDTYILKNDGARLSKATAESVQDVLPDARISPQPSITFSPSKAHIEGKASPWYHLRTSPSPNRAKQGAGISLPGFAGGTSLSLPLGARAHASGVPQPPRNMHLYDTSVMLRSIEKWDPVRGVGDAMDIGEAVSPPLGTQSRALDTTETRSGSRTYSFGGGSRLHLPGPIISLRTSGADTQSSSGAVTSPVLAHKGSAASVYSMSSTAPSASASQNTLSNVSAFAQSLFSHTSLLQGTQCSTQDMSSEGPPDTLWQGICLRLFPLFNGEPVGMPIEVVNEWAELYVRQLMVSQGPATPYVLEETWAKFCRTSTLGINARLHHLEGLALLQGVVGAWRMYYETIIPFLHAAIFPLESCVRYMADTMERSMLRTDAGPHGAKERVSARRHAGEDEMHWEHGSPVLSDIATSSSASIEDVPEMELPLPSAINVPRLDIQRALLLSFRDRVLLPISRWLLAAIAHIDELARFSPPFVSPRHGPQADQIEVRPKELRPYLLQLTGVLVGLHTDDNAQERVEHLRNRLLSSLTSDAPLPLSPKLSPSHTPDRYHFLKVTPSELHI</sequence>